<comment type="catalytic activity">
    <reaction evidence="7">
        <text>(2S)-4-acetamido-2-aminobutanoate = L-ectoine + H2O</text>
        <dbReference type="Rhea" id="RHEA:17281"/>
        <dbReference type="ChEBI" id="CHEBI:15377"/>
        <dbReference type="ChEBI" id="CHEBI:58515"/>
        <dbReference type="ChEBI" id="CHEBI:58929"/>
        <dbReference type="EC" id="4.2.1.108"/>
    </reaction>
</comment>
<dbReference type="NCBIfam" id="NF009806">
    <property type="entry name" value="PRK13290.1"/>
    <property type="match status" value="1"/>
</dbReference>
<sequence length="131" mass="14649">MKIVRVQDIIGTEREVSAQQWTSRRLLLKKDGMGFSFHETIIPAGTEHTFWYKNHLEAVYCVAGNGSITDLATGETHEISDGTLYALDKHDKHILRGGTEDMRLICSFNPPVTGQEVHDKDGAYLADTSED</sequence>
<keyword evidence="5" id="KW-0456">Lyase</keyword>
<reference evidence="8" key="1">
    <citation type="journal article" date="2015" name="Nature">
        <title>Complex archaea that bridge the gap between prokaryotes and eukaryotes.</title>
        <authorList>
            <person name="Spang A."/>
            <person name="Saw J.H."/>
            <person name="Jorgensen S.L."/>
            <person name="Zaremba-Niedzwiedzka K."/>
            <person name="Martijn J."/>
            <person name="Lind A.E."/>
            <person name="van Eijk R."/>
            <person name="Schleper C."/>
            <person name="Guy L."/>
            <person name="Ettema T.J."/>
        </authorList>
    </citation>
    <scope>NUCLEOTIDE SEQUENCE</scope>
</reference>
<evidence type="ECO:0000256" key="7">
    <source>
        <dbReference type="ARBA" id="ARBA00048714"/>
    </source>
</evidence>
<dbReference type="PANTHER" id="PTHR39289">
    <property type="match status" value="1"/>
</dbReference>
<dbReference type="HAMAP" id="MF_01255">
    <property type="entry name" value="Ectoine_synth"/>
    <property type="match status" value="1"/>
</dbReference>
<gene>
    <name evidence="8" type="ORF">LCGC14_1217810</name>
</gene>
<evidence type="ECO:0000256" key="1">
    <source>
        <dbReference type="ARBA" id="ARBA00005181"/>
    </source>
</evidence>
<evidence type="ECO:0000313" key="8">
    <source>
        <dbReference type="EMBL" id="KKM92501.1"/>
    </source>
</evidence>
<dbReference type="AlphaFoldDB" id="A0A0F9LZG5"/>
<dbReference type="PANTHER" id="PTHR39289:SF1">
    <property type="entry name" value="L-ECTOINE SYNTHASE"/>
    <property type="match status" value="1"/>
</dbReference>
<evidence type="ECO:0000256" key="2">
    <source>
        <dbReference type="ARBA" id="ARBA00009637"/>
    </source>
</evidence>
<proteinExistence type="inferred from homology"/>
<dbReference type="InterPro" id="IPR014710">
    <property type="entry name" value="RmlC-like_jellyroll"/>
</dbReference>
<accession>A0A0F9LZG5</accession>
<organism evidence="8">
    <name type="scientific">marine sediment metagenome</name>
    <dbReference type="NCBI Taxonomy" id="412755"/>
    <lineage>
        <taxon>unclassified sequences</taxon>
        <taxon>metagenomes</taxon>
        <taxon>ecological metagenomes</taxon>
    </lineage>
</organism>
<dbReference type="SUPFAM" id="SSF51182">
    <property type="entry name" value="RmlC-like cupins"/>
    <property type="match status" value="1"/>
</dbReference>
<dbReference type="Pfam" id="PF06339">
    <property type="entry name" value="Ectoine_synth"/>
    <property type="match status" value="1"/>
</dbReference>
<evidence type="ECO:0000256" key="4">
    <source>
        <dbReference type="ARBA" id="ARBA00019707"/>
    </source>
</evidence>
<dbReference type="UniPathway" id="UPA00067">
    <property type="reaction ID" value="UER00123"/>
</dbReference>
<comment type="similarity">
    <text evidence="2">Belongs to the ectoine synthase family.</text>
</comment>
<protein>
    <recommendedName>
        <fullName evidence="4">L-ectoine synthase</fullName>
        <ecNumber evidence="3">4.2.1.108</ecNumber>
    </recommendedName>
    <alternativeName>
        <fullName evidence="6">N-acetyldiaminobutyrate dehydratase</fullName>
    </alternativeName>
</protein>
<comment type="pathway">
    <text evidence="1">Amine and polyamine biosynthesis; ectoine biosynthesis; L-ectoine from L-aspartate 4-semialdehyde: step 3/3.</text>
</comment>
<dbReference type="EC" id="4.2.1.108" evidence="3"/>
<name>A0A0F9LZG5_9ZZZZ</name>
<comment type="caution">
    <text evidence="8">The sequence shown here is derived from an EMBL/GenBank/DDBJ whole genome shotgun (WGS) entry which is preliminary data.</text>
</comment>
<dbReference type="GO" id="GO:0019491">
    <property type="term" value="P:ectoine biosynthetic process"/>
    <property type="evidence" value="ECO:0007669"/>
    <property type="project" value="UniProtKB-UniPathway"/>
</dbReference>
<dbReference type="InterPro" id="IPR010462">
    <property type="entry name" value="Ectoine_synth"/>
</dbReference>
<dbReference type="EMBL" id="LAZR01006384">
    <property type="protein sequence ID" value="KKM92501.1"/>
    <property type="molecule type" value="Genomic_DNA"/>
</dbReference>
<evidence type="ECO:0000256" key="5">
    <source>
        <dbReference type="ARBA" id="ARBA00023239"/>
    </source>
</evidence>
<evidence type="ECO:0000256" key="3">
    <source>
        <dbReference type="ARBA" id="ARBA00013192"/>
    </source>
</evidence>
<dbReference type="GO" id="GO:0033990">
    <property type="term" value="F:ectoine synthase activity"/>
    <property type="evidence" value="ECO:0007669"/>
    <property type="project" value="UniProtKB-EC"/>
</dbReference>
<dbReference type="InterPro" id="IPR011051">
    <property type="entry name" value="RmlC_Cupin_sf"/>
</dbReference>
<dbReference type="Gene3D" id="2.60.120.10">
    <property type="entry name" value="Jelly Rolls"/>
    <property type="match status" value="1"/>
</dbReference>
<evidence type="ECO:0000256" key="6">
    <source>
        <dbReference type="ARBA" id="ARBA00033271"/>
    </source>
</evidence>
<dbReference type="CDD" id="cd06978">
    <property type="entry name" value="cupin_EctC"/>
    <property type="match status" value="1"/>
</dbReference>